<evidence type="ECO:0000313" key="2">
    <source>
        <dbReference type="Proteomes" id="UP001557465"/>
    </source>
</evidence>
<reference evidence="1 2" key="1">
    <citation type="journal article" date="2011" name="Int. J. Syst. Evol. Microbiol.">
        <title>Zhongshania antarctica gen. nov., sp. nov. and Zhongshania guokunii sp. nov., gammaproteobacteria respectively isolated from coastal attached (fast) ice and surface seawater of the Antarctic.</title>
        <authorList>
            <person name="Li H.J."/>
            <person name="Zhang X.Y."/>
            <person name="Chen C.X."/>
            <person name="Zhang Y.J."/>
            <person name="Gao Z.M."/>
            <person name="Yu Y."/>
            <person name="Chen X.L."/>
            <person name="Chen B."/>
            <person name="Zhang Y.Z."/>
        </authorList>
    </citation>
    <scope>NUCLEOTIDE SEQUENCE [LARGE SCALE GENOMIC DNA]</scope>
    <source>
        <strain evidence="1 2">15-R06ZXC-3</strain>
    </source>
</reference>
<dbReference type="EMBL" id="JBFRYC010000007">
    <property type="protein sequence ID" value="MEX1662494.1"/>
    <property type="molecule type" value="Genomic_DNA"/>
</dbReference>
<organism evidence="1 2">
    <name type="scientific">Thioclava arctica</name>
    <dbReference type="NCBI Taxonomy" id="3238301"/>
    <lineage>
        <taxon>Bacteria</taxon>
        <taxon>Pseudomonadati</taxon>
        <taxon>Pseudomonadota</taxon>
        <taxon>Alphaproteobacteria</taxon>
        <taxon>Rhodobacterales</taxon>
        <taxon>Paracoccaceae</taxon>
        <taxon>Thioclava</taxon>
    </lineage>
</organism>
<dbReference type="SUPFAM" id="SSF53056">
    <property type="entry name" value="beta-carbonic anhydrase, cab"/>
    <property type="match status" value="1"/>
</dbReference>
<dbReference type="Gene3D" id="3.40.1050.10">
    <property type="entry name" value="Carbonic anhydrase"/>
    <property type="match status" value="1"/>
</dbReference>
<dbReference type="InterPro" id="IPR046871">
    <property type="entry name" value="Pro_CA_2"/>
</dbReference>
<evidence type="ECO:0000313" key="1">
    <source>
        <dbReference type="EMBL" id="MEX1662494.1"/>
    </source>
</evidence>
<dbReference type="InterPro" id="IPR006311">
    <property type="entry name" value="TAT_signal"/>
</dbReference>
<gene>
    <name evidence="1" type="ORF">AB4874_12670</name>
</gene>
<accession>A0ABV3TLN5</accession>
<dbReference type="Pfam" id="PF20393">
    <property type="entry name" value="Pro_CA_2"/>
    <property type="match status" value="1"/>
</dbReference>
<name>A0ABV3TLN5_9RHOB</name>
<sequence>MCDNHIPEPQCQHNPKPTAIGRRKFVKLAALGGAVSLYNVITPSAARAATTDALLLSCMDYRLMDDIVRYMDGRGMTDKYDHVVLAGASLGAMTDQFSEWGKTFRDHLQVAIDLHQIKRVIIMDHRDCGAYKTILGEDFGKDPAKETQVHTEYLTLLAAEITTLHPELQMETLLMNLDGSVEPIAI</sequence>
<keyword evidence="2" id="KW-1185">Reference proteome</keyword>
<protein>
    <submittedName>
        <fullName evidence="1">Carbonic anhydrase</fullName>
    </submittedName>
</protein>
<dbReference type="Proteomes" id="UP001557465">
    <property type="component" value="Unassembled WGS sequence"/>
</dbReference>
<dbReference type="RefSeq" id="WP_368392253.1">
    <property type="nucleotide sequence ID" value="NZ_JBFRYC010000007.1"/>
</dbReference>
<dbReference type="PROSITE" id="PS51318">
    <property type="entry name" value="TAT"/>
    <property type="match status" value="1"/>
</dbReference>
<dbReference type="InterPro" id="IPR036874">
    <property type="entry name" value="Carbonic_anhydrase_sf"/>
</dbReference>
<proteinExistence type="predicted"/>
<comment type="caution">
    <text evidence="1">The sequence shown here is derived from an EMBL/GenBank/DDBJ whole genome shotgun (WGS) entry which is preliminary data.</text>
</comment>